<keyword evidence="15" id="KW-1015">Disulfide bond</keyword>
<feature type="transmembrane region" description="Helical" evidence="17">
    <location>
        <begin position="317"/>
        <end position="335"/>
    </location>
</feature>
<keyword evidence="12" id="KW-0739">Sodium transport</keyword>
<evidence type="ECO:0000256" key="2">
    <source>
        <dbReference type="ARBA" id="ARBA00006459"/>
    </source>
</evidence>
<organism evidence="18 19">
    <name type="scientific">Vespula squamosa</name>
    <name type="common">Southern yellow jacket</name>
    <name type="synonym">Wasp</name>
    <dbReference type="NCBI Taxonomy" id="30214"/>
    <lineage>
        <taxon>Eukaryota</taxon>
        <taxon>Metazoa</taxon>
        <taxon>Ecdysozoa</taxon>
        <taxon>Arthropoda</taxon>
        <taxon>Hexapoda</taxon>
        <taxon>Insecta</taxon>
        <taxon>Pterygota</taxon>
        <taxon>Neoptera</taxon>
        <taxon>Endopterygota</taxon>
        <taxon>Hymenoptera</taxon>
        <taxon>Apocrita</taxon>
        <taxon>Aculeata</taxon>
        <taxon>Vespoidea</taxon>
        <taxon>Vespidae</taxon>
        <taxon>Vespinae</taxon>
        <taxon>Vespula</taxon>
    </lineage>
</organism>
<evidence type="ECO:0000256" key="9">
    <source>
        <dbReference type="ARBA" id="ARBA00023065"/>
    </source>
</evidence>
<keyword evidence="10 17" id="KW-0472">Membrane</keyword>
<keyword evidence="8 14" id="KW-0915">Sodium</keyword>
<dbReference type="PANTHER" id="PTHR11616">
    <property type="entry name" value="SODIUM/CHLORIDE DEPENDENT TRANSPORTER"/>
    <property type="match status" value="1"/>
</dbReference>
<dbReference type="PRINTS" id="PR00176">
    <property type="entry name" value="NANEUSMPORT"/>
</dbReference>
<evidence type="ECO:0000256" key="7">
    <source>
        <dbReference type="ARBA" id="ARBA00022989"/>
    </source>
</evidence>
<dbReference type="GO" id="GO:0015293">
    <property type="term" value="F:symporter activity"/>
    <property type="evidence" value="ECO:0007669"/>
    <property type="project" value="UniProtKB-KW"/>
</dbReference>
<evidence type="ECO:0000256" key="8">
    <source>
        <dbReference type="ARBA" id="ARBA00023053"/>
    </source>
</evidence>
<feature type="disulfide bond" evidence="15">
    <location>
        <begin position="264"/>
        <end position="272"/>
    </location>
</feature>
<feature type="transmembrane region" description="Helical" evidence="17">
    <location>
        <begin position="150"/>
        <end position="168"/>
    </location>
</feature>
<feature type="binding site" evidence="14">
    <location>
        <position position="400"/>
    </location>
    <ligand>
        <name>Na(+)</name>
        <dbReference type="ChEBI" id="CHEBI:29101"/>
        <label>1</label>
    </ligand>
</feature>
<keyword evidence="11" id="KW-0325">Glycoprotein</keyword>
<gene>
    <name evidence="18" type="ORF">V1478_017796</name>
</gene>
<evidence type="ECO:0000256" key="15">
    <source>
        <dbReference type="PIRSR" id="PIRSR600175-2"/>
    </source>
</evidence>
<dbReference type="GO" id="GO:0006814">
    <property type="term" value="P:sodium ion transport"/>
    <property type="evidence" value="ECO:0007669"/>
    <property type="project" value="UniProtKB-KW"/>
</dbReference>
<dbReference type="GO" id="GO:0016020">
    <property type="term" value="C:membrane"/>
    <property type="evidence" value="ECO:0007669"/>
    <property type="project" value="UniProtKB-SubCell"/>
</dbReference>
<keyword evidence="6" id="KW-0029">Amino-acid transport</keyword>
<comment type="subcellular location">
    <subcellularLocation>
        <location evidence="1">Membrane</location>
        <topology evidence="1">Multi-pass membrane protein</topology>
    </subcellularLocation>
</comment>
<dbReference type="AlphaFoldDB" id="A0ABD1ZV82"/>
<feature type="binding site" evidence="14">
    <location>
        <position position="503"/>
    </location>
    <ligand>
        <name>Na(+)</name>
        <dbReference type="ChEBI" id="CHEBI:29101"/>
        <label>1</label>
    </ligand>
</feature>
<keyword evidence="4 16" id="KW-0812">Transmembrane</keyword>
<dbReference type="SUPFAM" id="SSF161070">
    <property type="entry name" value="SNF-like"/>
    <property type="match status" value="1"/>
</dbReference>
<evidence type="ECO:0000313" key="18">
    <source>
        <dbReference type="EMBL" id="KAL2712273.1"/>
    </source>
</evidence>
<evidence type="ECO:0000256" key="4">
    <source>
        <dbReference type="ARBA" id="ARBA00022692"/>
    </source>
</evidence>
<dbReference type="Proteomes" id="UP001607302">
    <property type="component" value="Unassembled WGS sequence"/>
</dbReference>
<feature type="transmembrane region" description="Helical" evidence="17">
    <location>
        <begin position="230"/>
        <end position="252"/>
    </location>
</feature>
<dbReference type="PROSITE" id="PS00610">
    <property type="entry name" value="NA_NEUROTRAN_SYMP_1"/>
    <property type="match status" value="1"/>
</dbReference>
<evidence type="ECO:0000256" key="6">
    <source>
        <dbReference type="ARBA" id="ARBA00022970"/>
    </source>
</evidence>
<keyword evidence="7 17" id="KW-1133">Transmembrane helix</keyword>
<feature type="transmembrane region" description="Helical" evidence="17">
    <location>
        <begin position="635"/>
        <end position="655"/>
    </location>
</feature>
<comment type="caution">
    <text evidence="18">The sequence shown here is derived from an EMBL/GenBank/DDBJ whole genome shotgun (WGS) entry which is preliminary data.</text>
</comment>
<feature type="transmembrane region" description="Helical" evidence="17">
    <location>
        <begin position="180"/>
        <end position="200"/>
    </location>
</feature>
<name>A0ABD1ZV82_VESSQ</name>
<evidence type="ECO:0000256" key="5">
    <source>
        <dbReference type="ARBA" id="ARBA00022847"/>
    </source>
</evidence>
<feature type="transmembrane region" description="Helical" evidence="17">
    <location>
        <begin position="347"/>
        <end position="377"/>
    </location>
</feature>
<evidence type="ECO:0000256" key="12">
    <source>
        <dbReference type="ARBA" id="ARBA00023201"/>
    </source>
</evidence>
<keyword evidence="3 16" id="KW-0813">Transport</keyword>
<feature type="transmembrane region" description="Helical" evidence="17">
    <location>
        <begin position="490"/>
        <end position="515"/>
    </location>
</feature>
<reference evidence="18 19" key="1">
    <citation type="journal article" date="2024" name="Ann. Entomol. Soc. Am.">
        <title>Genomic analyses of the southern and eastern yellowjacket wasps (Hymenoptera: Vespidae) reveal evolutionary signatures of social life.</title>
        <authorList>
            <person name="Catto M.A."/>
            <person name="Caine P.B."/>
            <person name="Orr S.E."/>
            <person name="Hunt B.G."/>
            <person name="Goodisman M.A.D."/>
        </authorList>
    </citation>
    <scope>NUCLEOTIDE SEQUENCE [LARGE SCALE GENOMIC DNA]</scope>
    <source>
        <strain evidence="18">233</strain>
        <tissue evidence="18">Head and thorax</tissue>
    </source>
</reference>
<protein>
    <recommendedName>
        <fullName evidence="16">Transporter</fullName>
    </recommendedName>
</protein>
<evidence type="ECO:0000256" key="16">
    <source>
        <dbReference type="RuleBase" id="RU003732"/>
    </source>
</evidence>
<accession>A0ABD1ZV82</accession>
<evidence type="ECO:0000256" key="11">
    <source>
        <dbReference type="ARBA" id="ARBA00023180"/>
    </source>
</evidence>
<evidence type="ECO:0000256" key="13">
    <source>
        <dbReference type="ARBA" id="ARBA00037785"/>
    </source>
</evidence>
<comment type="similarity">
    <text evidence="2 16">Belongs to the sodium:neurotransmitter symporter (SNF) (TC 2.A.22) family.</text>
</comment>
<dbReference type="Pfam" id="PF00209">
    <property type="entry name" value="SNF"/>
    <property type="match status" value="1"/>
</dbReference>
<keyword evidence="19" id="KW-1185">Reference proteome</keyword>
<dbReference type="InterPro" id="IPR037272">
    <property type="entry name" value="SNS_sf"/>
</dbReference>
<feature type="binding site" evidence="14">
    <location>
        <position position="499"/>
    </location>
    <ligand>
        <name>Na(+)</name>
        <dbReference type="ChEBI" id="CHEBI:29101"/>
        <label>1</label>
    </ligand>
</feature>
<feature type="transmembrane region" description="Helical" evidence="17">
    <location>
        <begin position="389"/>
        <end position="413"/>
    </location>
</feature>
<feature type="transmembrane region" description="Helical" evidence="17">
    <location>
        <begin position="425"/>
        <end position="447"/>
    </location>
</feature>
<feature type="transmembrane region" description="Helical" evidence="17">
    <location>
        <begin position="596"/>
        <end position="615"/>
    </location>
</feature>
<feature type="transmembrane region" description="Helical" evidence="17">
    <location>
        <begin position="552"/>
        <end position="575"/>
    </location>
</feature>
<evidence type="ECO:0000256" key="14">
    <source>
        <dbReference type="PIRSR" id="PIRSR600175-1"/>
    </source>
</evidence>
<dbReference type="GO" id="GO:0006865">
    <property type="term" value="P:amino acid transport"/>
    <property type="evidence" value="ECO:0007669"/>
    <property type="project" value="UniProtKB-KW"/>
</dbReference>
<keyword evidence="14" id="KW-0479">Metal-binding</keyword>
<keyword evidence="5 16" id="KW-0769">Symport</keyword>
<comment type="function">
    <text evidence="13">Unusual broad substrate spectrum amino acid:sodium cotransporter that promotes absorption of the D isomers of essential amino acids. Neutral amino acids are the preferred substrates, especially methionine and phenylalanine.</text>
</comment>
<feature type="transmembrane region" description="Helical" evidence="17">
    <location>
        <begin position="527"/>
        <end position="546"/>
    </location>
</feature>
<dbReference type="EMBL" id="JAUDFV010000166">
    <property type="protein sequence ID" value="KAL2712273.1"/>
    <property type="molecule type" value="Genomic_DNA"/>
</dbReference>
<evidence type="ECO:0000256" key="3">
    <source>
        <dbReference type="ARBA" id="ARBA00022448"/>
    </source>
</evidence>
<dbReference type="CDD" id="cd10324">
    <property type="entry name" value="SLC6sbd"/>
    <property type="match status" value="1"/>
</dbReference>
<evidence type="ECO:0000313" key="19">
    <source>
        <dbReference type="Proteomes" id="UP001607302"/>
    </source>
</evidence>
<evidence type="ECO:0000256" key="10">
    <source>
        <dbReference type="ARBA" id="ARBA00023136"/>
    </source>
</evidence>
<evidence type="ECO:0000256" key="17">
    <source>
        <dbReference type="SAM" id="Phobius"/>
    </source>
</evidence>
<dbReference type="PROSITE" id="PS50267">
    <property type="entry name" value="NA_NEUROTRAN_SYMP_3"/>
    <property type="match status" value="1"/>
</dbReference>
<keyword evidence="9" id="KW-0406">Ion transport</keyword>
<proteinExistence type="inferred from homology"/>
<dbReference type="InterPro" id="IPR000175">
    <property type="entry name" value="Na/ntran_symport"/>
</dbReference>
<sequence length="737" mass="82383">MAKDDHNKKTTTITTISTTTTTTTAAAAAEVAAVAAATTTTISTSATTTTTTTISTTSATTTITITISTITTKTATRIIIKNHWEKIMQVNIIWDLLEMMAKLMVRLMNDDNFSFNYGVEDNRKVTQQAMVMEELTIIEKSVERATWGNSIEFLMSCIAMSIGLGNVWRFPFTAYENGGGVFLIPYIIVLFIVGKPFYYLEMILGQFTSRSSVKIWSAVPAFRGVGWAQMFSMIAVGTYYCSLISMTLYYLIGSFRSQLPWSTCLLEWGDTCVDSVKAENATIHNGTNMRSSAEFYFTKTVLKEIPNIDDGLGLPDWKLVLCLFVAWSSIFAVLARGVKSSGKAAYFLAIFPYVIMIALLIRAVTLEGASNGIIFFIQPKWDKLFDPNVWYAAVTQCFFSLSVCFGGVVMYSSYNGFRHNIYRDVMVVTTLDTFTSLMAGLTIFGILGNLAHELGTDDISHVVRGGTGLAFVSYPDAIAKFTVLPNLFSVLFFLMLFVLGIGSAVALVGGIITIISDQFPSRTHWHIVLGTSIFGFLCGIGGQFILGLVDYYAGSFIIFVLATLEVIGFFWIYGLENFLDDVEYMLKRRPSVYWRICWGVVTPILLATILIYTIIGLTPLTYAGVLYPTSAYAAGWSLLAFGALQMPFWMIYTIMCKRNLGMPKMITNSFKPSVEWGPRNPQELASWREYKEMMRKKRENRICSKRVKHCQFYSQRITKTTLQLLQLYSYTLQGSFI</sequence>
<feature type="binding site" evidence="14">
    <location>
        <position position="166"/>
    </location>
    <ligand>
        <name>Na(+)</name>
        <dbReference type="ChEBI" id="CHEBI:29101"/>
        <label>1</label>
    </ligand>
</feature>
<evidence type="ECO:0000256" key="1">
    <source>
        <dbReference type="ARBA" id="ARBA00004141"/>
    </source>
</evidence>
<dbReference type="PANTHER" id="PTHR11616:SF321">
    <property type="entry name" value="SODIUM-DEPENDENT NUTRIENT AMINO ACID TRANSPORTER 1-RELATED"/>
    <property type="match status" value="1"/>
</dbReference>